<dbReference type="Pfam" id="PF03061">
    <property type="entry name" value="4HBT"/>
    <property type="match status" value="1"/>
</dbReference>
<name>A0A5Q3QC12_9PSEU</name>
<dbReference type="GO" id="GO:0047617">
    <property type="term" value="F:fatty acyl-CoA hydrolase activity"/>
    <property type="evidence" value="ECO:0007669"/>
    <property type="project" value="TreeGrafter"/>
</dbReference>
<dbReference type="RefSeq" id="WP_154075740.1">
    <property type="nucleotide sequence ID" value="NZ_CP045929.1"/>
</dbReference>
<dbReference type="AlphaFoldDB" id="A0A5Q3QC12"/>
<dbReference type="Proteomes" id="UP000371041">
    <property type="component" value="Chromosome"/>
</dbReference>
<dbReference type="PIRSF" id="PIRSF003230">
    <property type="entry name" value="YbgC"/>
    <property type="match status" value="1"/>
</dbReference>
<dbReference type="PANTHER" id="PTHR31793">
    <property type="entry name" value="4-HYDROXYBENZOYL-COA THIOESTERASE FAMILY MEMBER"/>
    <property type="match status" value="1"/>
</dbReference>
<evidence type="ECO:0000313" key="4">
    <source>
        <dbReference type="EMBL" id="QGK69139.1"/>
    </source>
</evidence>
<dbReference type="InterPro" id="IPR008272">
    <property type="entry name" value="HB-CoA_thioesterase_AS"/>
</dbReference>
<reference evidence="5" key="1">
    <citation type="submission" date="2019-11" db="EMBL/GenBank/DDBJ databases">
        <title>The complete genome sequence of Saccharopolyspora sp. E2A.</title>
        <authorList>
            <person name="Zhang G."/>
        </authorList>
    </citation>
    <scope>NUCLEOTIDE SEQUENCE [LARGE SCALE GENOMIC DNA]</scope>
    <source>
        <strain evidence="5">E2A</strain>
    </source>
</reference>
<feature type="domain" description="Thioesterase" evidence="3">
    <location>
        <begin position="23"/>
        <end position="103"/>
    </location>
</feature>
<dbReference type="PANTHER" id="PTHR31793:SF27">
    <property type="entry name" value="NOVEL THIOESTERASE SUPERFAMILY DOMAIN AND SAPOSIN A-TYPE DOMAIN CONTAINING PROTEIN (0610012H03RIK)"/>
    <property type="match status" value="1"/>
</dbReference>
<evidence type="ECO:0000256" key="1">
    <source>
        <dbReference type="ARBA" id="ARBA00005953"/>
    </source>
</evidence>
<dbReference type="InterPro" id="IPR006684">
    <property type="entry name" value="YbgC/YbaW"/>
</dbReference>
<dbReference type="KEGG" id="sace:GIY23_05950"/>
<proteinExistence type="inferred from homology"/>
<dbReference type="EC" id="3.1.2.-" evidence="4"/>
<evidence type="ECO:0000256" key="2">
    <source>
        <dbReference type="ARBA" id="ARBA00022801"/>
    </source>
</evidence>
<dbReference type="CDD" id="cd00586">
    <property type="entry name" value="4HBT"/>
    <property type="match status" value="1"/>
</dbReference>
<accession>A0A5Q3QC12</accession>
<dbReference type="InterPro" id="IPR050563">
    <property type="entry name" value="4-hydroxybenzoyl-CoA_TE"/>
</dbReference>
<comment type="similarity">
    <text evidence="1">Belongs to the 4-hydroxybenzoyl-CoA thioesterase family.</text>
</comment>
<dbReference type="EMBL" id="CP045929">
    <property type="protein sequence ID" value="QGK69139.1"/>
    <property type="molecule type" value="Genomic_DNA"/>
</dbReference>
<sequence>MAERNGPIVRMPLRVRYHECDQQGIVFHAHYLAYADMASFEVFKALFGSHAVLLERGVDVVVAESTVRYLAPCRFDDDLSVEPHVERLGTTSLALRYEIRRDGTLAAEVTNRYVWVDPEALRPTAPPGDVRDAFREFT</sequence>
<protein>
    <submittedName>
        <fullName evidence="4">YbgC/FadM family acyl-CoA thioesterase</fullName>
        <ecNumber evidence="4">3.1.2.-</ecNumber>
    </submittedName>
</protein>
<dbReference type="InterPro" id="IPR029069">
    <property type="entry name" value="HotDog_dom_sf"/>
</dbReference>
<organism evidence="4 5">
    <name type="scientific">Allosaccharopolyspora coralli</name>
    <dbReference type="NCBI Taxonomy" id="2665642"/>
    <lineage>
        <taxon>Bacteria</taxon>
        <taxon>Bacillati</taxon>
        <taxon>Actinomycetota</taxon>
        <taxon>Actinomycetes</taxon>
        <taxon>Pseudonocardiales</taxon>
        <taxon>Pseudonocardiaceae</taxon>
        <taxon>Allosaccharopolyspora</taxon>
    </lineage>
</organism>
<keyword evidence="2 4" id="KW-0378">Hydrolase</keyword>
<evidence type="ECO:0000259" key="3">
    <source>
        <dbReference type="Pfam" id="PF03061"/>
    </source>
</evidence>
<gene>
    <name evidence="4" type="ORF">GIY23_05950</name>
</gene>
<dbReference type="Gene3D" id="3.10.129.10">
    <property type="entry name" value="Hotdog Thioesterase"/>
    <property type="match status" value="1"/>
</dbReference>
<dbReference type="InterPro" id="IPR006683">
    <property type="entry name" value="Thioestr_dom"/>
</dbReference>
<dbReference type="SUPFAM" id="SSF54637">
    <property type="entry name" value="Thioesterase/thiol ester dehydrase-isomerase"/>
    <property type="match status" value="1"/>
</dbReference>
<evidence type="ECO:0000313" key="5">
    <source>
        <dbReference type="Proteomes" id="UP000371041"/>
    </source>
</evidence>
<dbReference type="PROSITE" id="PS01328">
    <property type="entry name" value="4HBCOA_THIOESTERASE"/>
    <property type="match status" value="1"/>
</dbReference>
<keyword evidence="5" id="KW-1185">Reference proteome</keyword>
<dbReference type="NCBIfam" id="TIGR00051">
    <property type="entry name" value="YbgC/FadM family acyl-CoA thioesterase"/>
    <property type="match status" value="1"/>
</dbReference>